<feature type="transmembrane region" description="Helical" evidence="7">
    <location>
        <begin position="269"/>
        <end position="294"/>
    </location>
</feature>
<comment type="similarity">
    <text evidence="6">Belongs to the ABC-4 integral membrane protein family.</text>
</comment>
<keyword evidence="4 7" id="KW-1133">Transmembrane helix</keyword>
<sequence length="854" mass="84120">MLRISARSVRAHRARMALSVLVVALGVGFVVGTLVLSATIDAAFTGLFTSGAADVTASPRAAFAVEVEDQAISGAVATVPATAVAAVAAVPGVAAAHGEVATQDVTVVDAGGHAVGPSSGAPTLGYNWYPRAHPIATLRTGRAPTGPGEVVLDAPSAAAAHLVLGAPVRLITPAAATPATLVGLADPGPANPGVGLVFLDTPTAQAALLGQPGRFTAVTADAVPGTADAAVAPAVQHALGPAVTVATREQQASSAAARVGAFLSTVTDALLGAGGVAVLVGSFLIVNTFTLLVAGRTRELGLLRAVGARPGQVTGMVLGEAVLVGVLGASVGLGAGIGLCAALEAALRGFGVDLSAVGLSIPASTVPAAYLLGVGVTVAAAWLPAGRAGRAAPTAVLREAAAPTEDGAGRGRTVAGAAVLLVAAGALLTAALVVPHTGLTVGAVLFAVGVAASLVGLVLAGPALARTLVACLSAGYRRLFGTVGALARGNTTRHPRRTATTAAALAVGVALVTGLGTLASSLDTSITRDIAGSTGADYVLSGRGGQPLPPQVTDTVRALPEVATLTRQRYAPADLGGSQVSVSGVDTATLDTTTRPQYVAGDTSALTQGGIDVDQATAAADGLTLGSPVHIVFLDGTPADLTVGAISRPPVGGGKDGSTFQVSLDTLSRYQPLTKDFTVYLGAAPGAAPALGDALHQALTDAPQVTIENRADHQNALRGQVALVLDLLYGLLALAVVIAVLGVVNTLGLSVIERRREIGLLRAVGATRAQIRGLIRLEALAVAVHGTALGLVLGLGWGVSGQRLLVGYGVTALSVPWATLAALALGTALVGLLAAIIPARRAARTDLLTALIAV</sequence>
<evidence type="ECO:0000256" key="3">
    <source>
        <dbReference type="ARBA" id="ARBA00022692"/>
    </source>
</evidence>
<feature type="domain" description="MacB-like periplasmic core" evidence="9">
    <location>
        <begin position="17"/>
        <end position="236"/>
    </location>
</feature>
<keyword evidence="5 7" id="KW-0472">Membrane</keyword>
<reference evidence="11" key="1">
    <citation type="journal article" date="2019" name="Int. J. Syst. Evol. Microbiol.">
        <title>The Global Catalogue of Microorganisms (GCM) 10K type strain sequencing project: providing services to taxonomists for standard genome sequencing and annotation.</title>
        <authorList>
            <consortium name="The Broad Institute Genomics Platform"/>
            <consortium name="The Broad Institute Genome Sequencing Center for Infectious Disease"/>
            <person name="Wu L."/>
            <person name="Ma J."/>
        </authorList>
    </citation>
    <scope>NUCLEOTIDE SEQUENCE [LARGE SCALE GENOMIC DNA]</scope>
    <source>
        <strain evidence="11">JCM 17979</strain>
    </source>
</reference>
<dbReference type="Pfam" id="PF12704">
    <property type="entry name" value="MacB_PCD"/>
    <property type="match status" value="2"/>
</dbReference>
<feature type="transmembrane region" description="Helical" evidence="7">
    <location>
        <begin position="498"/>
        <end position="519"/>
    </location>
</feature>
<protein>
    <submittedName>
        <fullName evidence="10">FtsX-like permease family protein</fullName>
    </submittedName>
</protein>
<dbReference type="InterPro" id="IPR003838">
    <property type="entry name" value="ABC3_permease_C"/>
</dbReference>
<feature type="transmembrane region" description="Helical" evidence="7">
    <location>
        <begin position="773"/>
        <end position="797"/>
    </location>
</feature>
<proteinExistence type="inferred from homology"/>
<evidence type="ECO:0000256" key="7">
    <source>
        <dbReference type="SAM" id="Phobius"/>
    </source>
</evidence>
<keyword evidence="2" id="KW-1003">Cell membrane</keyword>
<gene>
    <name evidence="10" type="ORF">GCM10023200_55970</name>
</gene>
<dbReference type="Pfam" id="PF02687">
    <property type="entry name" value="FtsX"/>
    <property type="match status" value="2"/>
</dbReference>
<dbReference type="RefSeq" id="WP_345424069.1">
    <property type="nucleotide sequence ID" value="NZ_BAABHO010000073.1"/>
</dbReference>
<feature type="transmembrane region" description="Helical" evidence="7">
    <location>
        <begin position="414"/>
        <end position="434"/>
    </location>
</feature>
<feature type="domain" description="ABC3 transporter permease C-terminal" evidence="8">
    <location>
        <begin position="731"/>
        <end position="846"/>
    </location>
</feature>
<feature type="transmembrane region" description="Helical" evidence="7">
    <location>
        <begin position="817"/>
        <end position="837"/>
    </location>
</feature>
<dbReference type="InterPro" id="IPR050250">
    <property type="entry name" value="Macrolide_Exporter_MacB"/>
</dbReference>
<evidence type="ECO:0000256" key="5">
    <source>
        <dbReference type="ARBA" id="ARBA00023136"/>
    </source>
</evidence>
<keyword evidence="11" id="KW-1185">Reference proteome</keyword>
<evidence type="ECO:0000256" key="6">
    <source>
        <dbReference type="ARBA" id="ARBA00038076"/>
    </source>
</evidence>
<evidence type="ECO:0000259" key="8">
    <source>
        <dbReference type="Pfam" id="PF02687"/>
    </source>
</evidence>
<evidence type="ECO:0000313" key="10">
    <source>
        <dbReference type="EMBL" id="GAA4810992.1"/>
    </source>
</evidence>
<evidence type="ECO:0000256" key="2">
    <source>
        <dbReference type="ARBA" id="ARBA00022475"/>
    </source>
</evidence>
<feature type="domain" description="ABC3 transporter permease C-terminal" evidence="8">
    <location>
        <begin position="274"/>
        <end position="391"/>
    </location>
</feature>
<evidence type="ECO:0000313" key="11">
    <source>
        <dbReference type="Proteomes" id="UP001500928"/>
    </source>
</evidence>
<comment type="caution">
    <text evidence="10">The sequence shown here is derived from an EMBL/GenBank/DDBJ whole genome shotgun (WGS) entry which is preliminary data.</text>
</comment>
<feature type="transmembrane region" description="Helical" evidence="7">
    <location>
        <begin position="359"/>
        <end position="383"/>
    </location>
</feature>
<comment type="subcellular location">
    <subcellularLocation>
        <location evidence="1">Cell membrane</location>
        <topology evidence="1">Multi-pass membrane protein</topology>
    </subcellularLocation>
</comment>
<evidence type="ECO:0000259" key="9">
    <source>
        <dbReference type="Pfam" id="PF12704"/>
    </source>
</evidence>
<keyword evidence="3 7" id="KW-0812">Transmembrane</keyword>
<dbReference type="PANTHER" id="PTHR30572">
    <property type="entry name" value="MEMBRANE COMPONENT OF TRANSPORTER-RELATED"/>
    <property type="match status" value="1"/>
</dbReference>
<feature type="transmembrane region" description="Helical" evidence="7">
    <location>
        <begin position="440"/>
        <end position="460"/>
    </location>
</feature>
<evidence type="ECO:0000256" key="1">
    <source>
        <dbReference type="ARBA" id="ARBA00004651"/>
    </source>
</evidence>
<dbReference type="EMBL" id="BAABHO010000073">
    <property type="protein sequence ID" value="GAA4810992.1"/>
    <property type="molecule type" value="Genomic_DNA"/>
</dbReference>
<organism evidence="10 11">
    <name type="scientific">Actinomycetospora chlora</name>
    <dbReference type="NCBI Taxonomy" id="663608"/>
    <lineage>
        <taxon>Bacteria</taxon>
        <taxon>Bacillati</taxon>
        <taxon>Actinomycetota</taxon>
        <taxon>Actinomycetes</taxon>
        <taxon>Pseudonocardiales</taxon>
        <taxon>Pseudonocardiaceae</taxon>
        <taxon>Actinomycetospora</taxon>
    </lineage>
</organism>
<feature type="transmembrane region" description="Helical" evidence="7">
    <location>
        <begin position="315"/>
        <end position="339"/>
    </location>
</feature>
<feature type="transmembrane region" description="Helical" evidence="7">
    <location>
        <begin position="727"/>
        <end position="752"/>
    </location>
</feature>
<name>A0ABP9CHG8_9PSEU</name>
<dbReference type="InterPro" id="IPR025857">
    <property type="entry name" value="MacB_PCD"/>
</dbReference>
<dbReference type="Proteomes" id="UP001500928">
    <property type="component" value="Unassembled WGS sequence"/>
</dbReference>
<accession>A0ABP9CHG8</accession>
<dbReference type="PANTHER" id="PTHR30572:SF4">
    <property type="entry name" value="ABC TRANSPORTER PERMEASE YTRF"/>
    <property type="match status" value="1"/>
</dbReference>
<evidence type="ECO:0000256" key="4">
    <source>
        <dbReference type="ARBA" id="ARBA00022989"/>
    </source>
</evidence>
<feature type="domain" description="MacB-like periplasmic core" evidence="9">
    <location>
        <begin position="498"/>
        <end position="690"/>
    </location>
</feature>